<accession>A0A6J6JAB9</accession>
<dbReference type="EMBL" id="CAEZVC010000131">
    <property type="protein sequence ID" value="CAB4633433.1"/>
    <property type="molecule type" value="Genomic_DNA"/>
</dbReference>
<evidence type="ECO:0000313" key="2">
    <source>
        <dbReference type="EMBL" id="CAB4717218.1"/>
    </source>
</evidence>
<dbReference type="AntiFam" id="ANF00129">
    <property type="entry name" value="Shadow ORF (opposite rpoB)"/>
</dbReference>
<dbReference type="EMBL" id="CAEZXY010000079">
    <property type="protein sequence ID" value="CAB4717218.1"/>
    <property type="molecule type" value="Genomic_DNA"/>
</dbReference>
<proteinExistence type="predicted"/>
<dbReference type="AlphaFoldDB" id="A0A6J6JAB9"/>
<protein>
    <submittedName>
        <fullName evidence="1">Unannotated protein</fullName>
    </submittedName>
</protein>
<name>A0A6J6JAB9_9ZZZZ</name>
<evidence type="ECO:0000313" key="1">
    <source>
        <dbReference type="EMBL" id="CAB4633433.1"/>
    </source>
</evidence>
<gene>
    <name evidence="1" type="ORF">UFOPK1906_01627</name>
    <name evidence="2" type="ORF">UFOPK2624_01452</name>
</gene>
<organism evidence="1">
    <name type="scientific">freshwater metagenome</name>
    <dbReference type="NCBI Taxonomy" id="449393"/>
    <lineage>
        <taxon>unclassified sequences</taxon>
        <taxon>metagenomes</taxon>
        <taxon>ecological metagenomes</taxon>
    </lineage>
</organism>
<reference evidence="1" key="1">
    <citation type="submission" date="2020-05" db="EMBL/GenBank/DDBJ databases">
        <authorList>
            <person name="Chiriac C."/>
            <person name="Salcher M."/>
            <person name="Ghai R."/>
            <person name="Kavagutti S V."/>
        </authorList>
    </citation>
    <scope>NUCLEOTIDE SEQUENCE</scope>
</reference>
<sequence length="123" mass="13814">MTNESLEEAREVFFVVTKCTKKDKEAQTTLTSNTCTSGDVLARLLFNVEFDPLAAVRMNGAGNKLMLLQVTKTETFARLEDDSRRTDELRNNNALSAVDNERALFGHHREVAHEDGLFFDFAG</sequence>